<organism evidence="7 8">
    <name type="scientific">Nocardioides luteus</name>
    <dbReference type="NCBI Taxonomy" id="1844"/>
    <lineage>
        <taxon>Bacteria</taxon>
        <taxon>Bacillati</taxon>
        <taxon>Actinomycetota</taxon>
        <taxon>Actinomycetes</taxon>
        <taxon>Propionibacteriales</taxon>
        <taxon>Nocardioidaceae</taxon>
        <taxon>Nocardioides</taxon>
    </lineage>
</organism>
<dbReference type="InterPro" id="IPR038729">
    <property type="entry name" value="Rad50/SbcC_AAA"/>
</dbReference>
<proteinExistence type="inferred from homology"/>
<evidence type="ECO:0000256" key="2">
    <source>
        <dbReference type="ARBA" id="ARBA00011322"/>
    </source>
</evidence>
<accession>A0A1J4N9E4</accession>
<keyword evidence="7" id="KW-0067">ATP-binding</keyword>
<dbReference type="InterPro" id="IPR027417">
    <property type="entry name" value="P-loop_NTPase"/>
</dbReference>
<sequence>MRLHHLEVTAFGPFTGTVEVDFDQLSEAGLFLLSGATGAGKTSVLDAVCFALYGDVPGDRSVAKRLRSDRAPAEVATRVVLEATLAQRRFRITRSPSWERPKRRGSGTTTQQASVVLMEQVGAEWRTLTNRLDEAGHLVSDLLGMTLTQFVQVAMLPQGRFQAFLRSSAEERKRLLERLFRTERFADVERWLRERRVELRRRSEELNAGVAEVVSRISETAAVTFPEDWDVHDLGLPAGEGAIAAWARTLAEEATEAQAVTSGAAMEALAAESETLAALDAGRAMAEKQRGLRAAAAAESRLVAAAEEQEERVRRVEAAQRAEAVAGVSELAEQARREHAKAAALAPGDLSLSDAKAAVDDLAGRLAQARALVPVQRRLSEVGRELTATGAQREHVLTQIREQARLAEELPQQTEALAAELAAATEAATAVPLLRARVAAVTEVGRLTRDLAEARARHESARAAAMEARTHYLDVRQARLDGIAAELAGALAVGADCPVCGSHEHPHKASPAEGAPDAAAEKAAQATYDNASAEEHARDQHVRDLITRLELAQEAAGETDEDAASMAERLAALERTAAREPSLRAQLTAAEEARSRSATLRAELETRAAELETTVRHLTEERERLEEQLRDVRGDHPDLDALLAALDRDHRSASTALERLEAAARAAEALAGAENTLSATAVRAGFDSPQSALAAALPPERVAALNGQIKTYADSLAAARATLDSPGAAEILATDEPDLPALTAAHRKAADAADAARSAADTAANRAARLDSLQRDLTRALSTWTPVRDDLEVAARIASFAEGKSSDNQLQMSLSAYVVAYRLTQVVAAANERLAKMSDQRYALEHSAAKGAGDRRGGLALMVRDDWSGESRDPATLSGGETFVVSLALALGLADVIMNEAGGQMLDTLFVDEGFGSLDADTLDDVLDVLDTLREGGRIIGVVSHVTEMRERIPTQLAVAKGREGSTLHVLGT</sequence>
<dbReference type="Pfam" id="PF13558">
    <property type="entry name" value="SbcC_Walker_B"/>
    <property type="match status" value="1"/>
</dbReference>
<feature type="compositionally biased region" description="Low complexity" evidence="5">
    <location>
        <begin position="509"/>
        <end position="526"/>
    </location>
</feature>
<name>A0A1J4N9E4_9ACTN</name>
<evidence type="ECO:0000313" key="7">
    <source>
        <dbReference type="EMBL" id="OIJ28101.1"/>
    </source>
</evidence>
<reference evidence="7" key="1">
    <citation type="submission" date="2016-10" db="EMBL/GenBank/DDBJ databases">
        <title>Draft Genome Sequence of Nocardioides luteus Strain BAFB, an Alkane-Degrading Bacterium Isolated from JP-7 Polluted Soil.</title>
        <authorList>
            <person name="Brown L."/>
            <person name="Ruiz O.N."/>
            <person name="Gunasekera T."/>
        </authorList>
    </citation>
    <scope>NUCLEOTIDE SEQUENCE [LARGE SCALE GENOMIC DNA]</scope>
    <source>
        <strain evidence="7">BAFB</strain>
    </source>
</reference>
<comment type="subunit">
    <text evidence="2">Heterodimer of SbcC and SbcD.</text>
</comment>
<protein>
    <recommendedName>
        <fullName evidence="3">Nuclease SbcCD subunit C</fullName>
    </recommendedName>
</protein>
<evidence type="ECO:0000256" key="3">
    <source>
        <dbReference type="ARBA" id="ARBA00013368"/>
    </source>
</evidence>
<dbReference type="STRING" id="1844.UG56_003300"/>
<dbReference type="OrthoDB" id="9795626at2"/>
<feature type="domain" description="Rad50/SbcC-type AAA" evidence="6">
    <location>
        <begin position="6"/>
        <end position="183"/>
    </location>
</feature>
<evidence type="ECO:0000313" key="8">
    <source>
        <dbReference type="Proteomes" id="UP000033772"/>
    </source>
</evidence>
<comment type="caution">
    <text evidence="7">The sequence shown here is derived from an EMBL/GenBank/DDBJ whole genome shotgun (WGS) entry which is preliminary data.</text>
</comment>
<feature type="region of interest" description="Disordered" evidence="5">
    <location>
        <begin position="502"/>
        <end position="536"/>
    </location>
</feature>
<dbReference type="Gene3D" id="3.40.50.300">
    <property type="entry name" value="P-loop containing nucleotide triphosphate hydrolases"/>
    <property type="match status" value="2"/>
</dbReference>
<dbReference type="GO" id="GO:0006302">
    <property type="term" value="P:double-strand break repair"/>
    <property type="evidence" value="ECO:0007669"/>
    <property type="project" value="InterPro"/>
</dbReference>
<keyword evidence="8" id="KW-1185">Reference proteome</keyword>
<dbReference type="SUPFAM" id="SSF52540">
    <property type="entry name" value="P-loop containing nucleoside triphosphate hydrolases"/>
    <property type="match status" value="1"/>
</dbReference>
<dbReference type="GO" id="GO:0005524">
    <property type="term" value="F:ATP binding"/>
    <property type="evidence" value="ECO:0007669"/>
    <property type="project" value="UniProtKB-KW"/>
</dbReference>
<dbReference type="PANTHER" id="PTHR32114">
    <property type="entry name" value="ABC TRANSPORTER ABCH.3"/>
    <property type="match status" value="1"/>
</dbReference>
<evidence type="ECO:0000259" key="6">
    <source>
        <dbReference type="Pfam" id="PF13476"/>
    </source>
</evidence>
<dbReference type="EMBL" id="JZDQ02000004">
    <property type="protein sequence ID" value="OIJ28101.1"/>
    <property type="molecule type" value="Genomic_DNA"/>
</dbReference>
<comment type="similarity">
    <text evidence="1">Belongs to the SMC family. SbcC subfamily.</text>
</comment>
<evidence type="ECO:0000256" key="5">
    <source>
        <dbReference type="SAM" id="MobiDB-lite"/>
    </source>
</evidence>
<dbReference type="PANTHER" id="PTHR32114:SF2">
    <property type="entry name" value="ABC TRANSPORTER ABCH.3"/>
    <property type="match status" value="1"/>
</dbReference>
<keyword evidence="4" id="KW-0175">Coiled coil</keyword>
<feature type="coiled-coil region" evidence="4">
    <location>
        <begin position="601"/>
        <end position="670"/>
    </location>
</feature>
<evidence type="ECO:0000256" key="4">
    <source>
        <dbReference type="SAM" id="Coils"/>
    </source>
</evidence>
<dbReference type="AlphaFoldDB" id="A0A1J4N9E4"/>
<evidence type="ECO:0000256" key="1">
    <source>
        <dbReference type="ARBA" id="ARBA00006930"/>
    </source>
</evidence>
<keyword evidence="7" id="KW-0547">Nucleotide-binding</keyword>
<gene>
    <name evidence="7" type="ORF">UG56_003300</name>
</gene>
<dbReference type="RefSeq" id="WP_071326853.1">
    <property type="nucleotide sequence ID" value="NZ_JZDQ02000004.1"/>
</dbReference>
<dbReference type="Proteomes" id="UP000033772">
    <property type="component" value="Unassembled WGS sequence"/>
</dbReference>
<dbReference type="GO" id="GO:0016887">
    <property type="term" value="F:ATP hydrolysis activity"/>
    <property type="evidence" value="ECO:0007669"/>
    <property type="project" value="InterPro"/>
</dbReference>
<dbReference type="Pfam" id="PF13476">
    <property type="entry name" value="AAA_23"/>
    <property type="match status" value="1"/>
</dbReference>